<evidence type="ECO:0000313" key="2">
    <source>
        <dbReference type="Proteomes" id="UP001253848"/>
    </source>
</evidence>
<proteinExistence type="predicted"/>
<protein>
    <submittedName>
        <fullName evidence="1">Uncharacterized protein</fullName>
    </submittedName>
</protein>
<dbReference type="Proteomes" id="UP001253848">
    <property type="component" value="Unassembled WGS sequence"/>
</dbReference>
<gene>
    <name evidence="1" type="ORF">RM541_12710</name>
</gene>
<dbReference type="RefSeq" id="WP_311500519.1">
    <property type="nucleotide sequence ID" value="NZ_JAVRHN010000009.1"/>
</dbReference>
<organism evidence="1 2">
    <name type="scientific">Autumnicola psychrophila</name>
    <dbReference type="NCBI Taxonomy" id="3075592"/>
    <lineage>
        <taxon>Bacteria</taxon>
        <taxon>Pseudomonadati</taxon>
        <taxon>Bacteroidota</taxon>
        <taxon>Flavobacteriia</taxon>
        <taxon>Flavobacteriales</taxon>
        <taxon>Flavobacteriaceae</taxon>
        <taxon>Autumnicola</taxon>
    </lineage>
</organism>
<name>A0ABU3DU34_9FLAO</name>
<sequence length="210" mass="23619">MGKGQLFTHEYDAINQLLGIGIPKSVSFLGGVYYWKDNWDMPDVLTSVFDYPEKELTMTYSATLGNSFSRGRRIMGHDATMELGRSMKVTADKNSTQFANQLRNGTFGTSDPILTISPEYEIDAVSGATSTENYYASRGLTDTVINGLQIDTTHLHIKEWIDCIRYGGKPSDNIDKAFEEGITVLMAHKSYVEQRRVEWDSVQRSSNLFC</sequence>
<dbReference type="Gene3D" id="3.30.360.10">
    <property type="entry name" value="Dihydrodipicolinate Reductase, domain 2"/>
    <property type="match status" value="1"/>
</dbReference>
<keyword evidence="2" id="KW-1185">Reference proteome</keyword>
<comment type="caution">
    <text evidence="1">The sequence shown here is derived from an EMBL/GenBank/DDBJ whole genome shotgun (WGS) entry which is preliminary data.</text>
</comment>
<reference evidence="1 2" key="1">
    <citation type="submission" date="2023-09" db="EMBL/GenBank/DDBJ databases">
        <authorList>
            <person name="Rey-Velasco X."/>
        </authorList>
    </citation>
    <scope>NUCLEOTIDE SEQUENCE [LARGE SCALE GENOMIC DNA]</scope>
    <source>
        <strain evidence="1 2">F225</strain>
    </source>
</reference>
<dbReference type="EMBL" id="JAVRHN010000009">
    <property type="protein sequence ID" value="MDT0687226.1"/>
    <property type="molecule type" value="Genomic_DNA"/>
</dbReference>
<evidence type="ECO:0000313" key="1">
    <source>
        <dbReference type="EMBL" id="MDT0687226.1"/>
    </source>
</evidence>
<accession>A0ABU3DU34</accession>